<dbReference type="InterPro" id="IPR051270">
    <property type="entry name" value="Tyrosine-tRNA_ligase_regulator"/>
</dbReference>
<keyword evidence="1 3" id="KW-0820">tRNA-binding</keyword>
<gene>
    <name evidence="5" type="ORF">E3J95_06275</name>
</gene>
<dbReference type="InterPro" id="IPR012340">
    <property type="entry name" value="NA-bd_OB-fold"/>
</dbReference>
<dbReference type="InterPro" id="IPR002547">
    <property type="entry name" value="tRNA-bd_dom"/>
</dbReference>
<dbReference type="Pfam" id="PF01588">
    <property type="entry name" value="tRNA_bind"/>
    <property type="match status" value="1"/>
</dbReference>
<sequence length="113" mass="13035">MSNEKKVAFAEWQKLDLRVARITEVKDHPQADKLYLLRVDLGREERSLVAGLKPYYEKEELEDKLCIVFTNLQPAVIRGIKSEGMLLAAQDKEQDRVLLITPQREIRLGSKVT</sequence>
<reference evidence="5 6" key="1">
    <citation type="submission" date="2019-03" db="EMBL/GenBank/DDBJ databases">
        <title>Metabolic potential of uncultured bacteria and archaea associated with petroleum seepage in deep-sea sediments.</title>
        <authorList>
            <person name="Dong X."/>
            <person name="Hubert C."/>
        </authorList>
    </citation>
    <scope>NUCLEOTIDE SEQUENCE [LARGE SCALE GENOMIC DNA]</scope>
    <source>
        <strain evidence="5">E44_bin92</strain>
    </source>
</reference>
<feature type="domain" description="TRNA-binding" evidence="4">
    <location>
        <begin position="11"/>
        <end position="113"/>
    </location>
</feature>
<dbReference type="PROSITE" id="PS50886">
    <property type="entry name" value="TRBD"/>
    <property type="match status" value="1"/>
</dbReference>
<dbReference type="AlphaFoldDB" id="A0A523QGP7"/>
<dbReference type="EMBL" id="SOKU01000305">
    <property type="protein sequence ID" value="TES84634.1"/>
    <property type="molecule type" value="Genomic_DNA"/>
</dbReference>
<comment type="caution">
    <text evidence="5">The sequence shown here is derived from an EMBL/GenBank/DDBJ whole genome shotgun (WGS) entry which is preliminary data.</text>
</comment>
<organism evidence="5 6">
    <name type="scientific">Aerophobetes bacterium</name>
    <dbReference type="NCBI Taxonomy" id="2030807"/>
    <lineage>
        <taxon>Bacteria</taxon>
        <taxon>Candidatus Aerophobota</taxon>
    </lineage>
</organism>
<evidence type="ECO:0000256" key="3">
    <source>
        <dbReference type="PROSITE-ProRule" id="PRU00209"/>
    </source>
</evidence>
<keyword evidence="2 3" id="KW-0694">RNA-binding</keyword>
<evidence type="ECO:0000256" key="2">
    <source>
        <dbReference type="ARBA" id="ARBA00022884"/>
    </source>
</evidence>
<proteinExistence type="predicted"/>
<dbReference type="Proteomes" id="UP000320781">
    <property type="component" value="Unassembled WGS sequence"/>
</dbReference>
<evidence type="ECO:0000256" key="1">
    <source>
        <dbReference type="ARBA" id="ARBA00022555"/>
    </source>
</evidence>
<dbReference type="PANTHER" id="PTHR11586:SF37">
    <property type="entry name" value="TRNA-BINDING DOMAIN-CONTAINING PROTEIN"/>
    <property type="match status" value="1"/>
</dbReference>
<dbReference type="Gene3D" id="2.40.50.140">
    <property type="entry name" value="Nucleic acid-binding proteins"/>
    <property type="match status" value="1"/>
</dbReference>
<evidence type="ECO:0000313" key="5">
    <source>
        <dbReference type="EMBL" id="TES84634.1"/>
    </source>
</evidence>
<dbReference type="PANTHER" id="PTHR11586">
    <property type="entry name" value="TRNA-AMINOACYLATION COFACTOR ARC1 FAMILY MEMBER"/>
    <property type="match status" value="1"/>
</dbReference>
<name>A0A523QGP7_UNCAE</name>
<evidence type="ECO:0000259" key="4">
    <source>
        <dbReference type="PROSITE" id="PS50886"/>
    </source>
</evidence>
<dbReference type="GO" id="GO:0000049">
    <property type="term" value="F:tRNA binding"/>
    <property type="evidence" value="ECO:0007669"/>
    <property type="project" value="UniProtKB-UniRule"/>
</dbReference>
<evidence type="ECO:0000313" key="6">
    <source>
        <dbReference type="Proteomes" id="UP000320781"/>
    </source>
</evidence>
<dbReference type="SUPFAM" id="SSF50249">
    <property type="entry name" value="Nucleic acid-binding proteins"/>
    <property type="match status" value="1"/>
</dbReference>
<accession>A0A523QGP7</accession>
<protein>
    <recommendedName>
        <fullName evidence="4">tRNA-binding domain-containing protein</fullName>
    </recommendedName>
</protein>